<dbReference type="PANTHER" id="PTHR48084:SF1">
    <property type="entry name" value="2-OXOGLUTARATE SYNTHASE SUBUNIT KORB"/>
    <property type="match status" value="1"/>
</dbReference>
<dbReference type="CDD" id="cd03375">
    <property type="entry name" value="TPP_OGFOR"/>
    <property type="match status" value="1"/>
</dbReference>
<name>A0A660SC89_UNCT6</name>
<evidence type="ECO:0000313" key="3">
    <source>
        <dbReference type="EMBL" id="RKX67786.1"/>
    </source>
</evidence>
<protein>
    <submittedName>
        <fullName evidence="3">2-oxoacid:ferredoxin oxidoreductase subunit beta</fullName>
    </submittedName>
</protein>
<dbReference type="GO" id="GO:0045333">
    <property type="term" value="P:cellular respiration"/>
    <property type="evidence" value="ECO:0007669"/>
    <property type="project" value="UniProtKB-ARBA"/>
</dbReference>
<dbReference type="Pfam" id="PF02775">
    <property type="entry name" value="TPP_enzyme_C"/>
    <property type="match status" value="1"/>
</dbReference>
<organism evidence="3 4">
    <name type="scientific">candidate division TA06 bacterium</name>
    <dbReference type="NCBI Taxonomy" id="2250710"/>
    <lineage>
        <taxon>Bacteria</taxon>
        <taxon>Bacteria division TA06</taxon>
    </lineage>
</organism>
<gene>
    <name evidence="3" type="ORF">DRP43_06265</name>
</gene>
<sequence>MRINDYIIKERLPFFFCAGCGHGISIKMLTETFDELNIPKNNIVTVTGIGCYGKADDYIDTNTMHTVHGRALAYATGVKVANPELTVVAMMGDGDSAAIGGNHLIHAARRNVGITAIVSNNMNYGMTGGQYSPTTPYLSITATSPYGFPERPLDLCELVIASGGTFVARTTVFHTAQLKKYIKMGLQHKGFSFIEILSPCPTQYGKNNKLSSAPKLVEHLKEITSPVSKAKETGKIPIGILKEINDVLEYNDAYMQIVNKIKEKK</sequence>
<dbReference type="InterPro" id="IPR051457">
    <property type="entry name" value="2-oxoacid:Fd_oxidoreductase"/>
</dbReference>
<dbReference type="GO" id="GO:0030976">
    <property type="term" value="F:thiamine pyrophosphate binding"/>
    <property type="evidence" value="ECO:0007669"/>
    <property type="project" value="InterPro"/>
</dbReference>
<dbReference type="GO" id="GO:0016625">
    <property type="term" value="F:oxidoreductase activity, acting on the aldehyde or oxo group of donors, iron-sulfur protein as acceptor"/>
    <property type="evidence" value="ECO:0007669"/>
    <property type="project" value="UniProtKB-ARBA"/>
</dbReference>
<dbReference type="EMBL" id="QNBD01000322">
    <property type="protein sequence ID" value="RKX67786.1"/>
    <property type="molecule type" value="Genomic_DNA"/>
</dbReference>
<dbReference type="AlphaFoldDB" id="A0A660SC89"/>
<proteinExistence type="predicted"/>
<evidence type="ECO:0000259" key="2">
    <source>
        <dbReference type="Pfam" id="PF02775"/>
    </source>
</evidence>
<dbReference type="PANTHER" id="PTHR48084">
    <property type="entry name" value="2-OXOGLUTARATE OXIDOREDUCTASE SUBUNIT KORB-RELATED"/>
    <property type="match status" value="1"/>
</dbReference>
<accession>A0A660SC89</accession>
<evidence type="ECO:0000313" key="4">
    <source>
        <dbReference type="Proteomes" id="UP000271125"/>
    </source>
</evidence>
<feature type="domain" description="Thiamine pyrophosphate enzyme TPP-binding" evidence="2">
    <location>
        <begin position="49"/>
        <end position="196"/>
    </location>
</feature>
<dbReference type="Gene3D" id="3.40.50.970">
    <property type="match status" value="1"/>
</dbReference>
<dbReference type="InterPro" id="IPR011766">
    <property type="entry name" value="TPP_enzyme_TPP-bd"/>
</dbReference>
<dbReference type="SUPFAM" id="SSF52518">
    <property type="entry name" value="Thiamin diphosphate-binding fold (THDP-binding)"/>
    <property type="match status" value="1"/>
</dbReference>
<dbReference type="Proteomes" id="UP000271125">
    <property type="component" value="Unassembled WGS sequence"/>
</dbReference>
<dbReference type="InterPro" id="IPR029061">
    <property type="entry name" value="THDP-binding"/>
</dbReference>
<evidence type="ECO:0000256" key="1">
    <source>
        <dbReference type="ARBA" id="ARBA00023002"/>
    </source>
</evidence>
<reference evidence="3 4" key="1">
    <citation type="submission" date="2018-06" db="EMBL/GenBank/DDBJ databases">
        <title>Extensive metabolic versatility and redundancy in microbially diverse, dynamic hydrothermal sediments.</title>
        <authorList>
            <person name="Dombrowski N."/>
            <person name="Teske A."/>
            <person name="Baker B.J."/>
        </authorList>
    </citation>
    <scope>NUCLEOTIDE SEQUENCE [LARGE SCALE GENOMIC DNA]</scope>
    <source>
        <strain evidence="3">B10_G13</strain>
    </source>
</reference>
<comment type="caution">
    <text evidence="3">The sequence shown here is derived from an EMBL/GenBank/DDBJ whole genome shotgun (WGS) entry which is preliminary data.</text>
</comment>
<keyword evidence="1" id="KW-0560">Oxidoreductase</keyword>